<feature type="region of interest" description="Disordered" evidence="2">
    <location>
        <begin position="888"/>
        <end position="968"/>
    </location>
</feature>
<dbReference type="GO" id="GO:0000776">
    <property type="term" value="C:kinetochore"/>
    <property type="evidence" value="ECO:0007669"/>
    <property type="project" value="TreeGrafter"/>
</dbReference>
<feature type="compositionally biased region" description="Basic and acidic residues" evidence="2">
    <location>
        <begin position="137"/>
        <end position="167"/>
    </location>
</feature>
<dbReference type="Pfam" id="PF15402">
    <property type="entry name" value="MELT_2"/>
    <property type="match status" value="6"/>
</dbReference>
<comment type="caution">
    <text evidence="4">The sequence shown here is derived from an EMBL/GenBank/DDBJ whole genome shotgun (WGS) entry which is preliminary data.</text>
</comment>
<proteinExistence type="predicted"/>
<feature type="compositionally biased region" description="Polar residues" evidence="2">
    <location>
        <begin position="703"/>
        <end position="720"/>
    </location>
</feature>
<feature type="compositionally biased region" description="Polar residues" evidence="2">
    <location>
        <begin position="903"/>
        <end position="916"/>
    </location>
</feature>
<feature type="coiled-coil region" evidence="1">
    <location>
        <begin position="1155"/>
        <end position="1245"/>
    </location>
</feature>
<feature type="region of interest" description="Disordered" evidence="2">
    <location>
        <begin position="805"/>
        <end position="835"/>
    </location>
</feature>
<dbReference type="InterPro" id="IPR040850">
    <property type="entry name" value="Knl1_RWD_C"/>
</dbReference>
<dbReference type="Proteomes" id="UP001275084">
    <property type="component" value="Unassembled WGS sequence"/>
</dbReference>
<organism evidence="4 5">
    <name type="scientific">Lasiosphaeria hispida</name>
    <dbReference type="NCBI Taxonomy" id="260671"/>
    <lineage>
        <taxon>Eukaryota</taxon>
        <taxon>Fungi</taxon>
        <taxon>Dikarya</taxon>
        <taxon>Ascomycota</taxon>
        <taxon>Pezizomycotina</taxon>
        <taxon>Sordariomycetes</taxon>
        <taxon>Sordariomycetidae</taxon>
        <taxon>Sordariales</taxon>
        <taxon>Lasiosphaeriaceae</taxon>
        <taxon>Lasiosphaeria</taxon>
    </lineage>
</organism>
<feature type="compositionally biased region" description="Polar residues" evidence="2">
    <location>
        <begin position="102"/>
        <end position="131"/>
    </location>
</feature>
<dbReference type="SMART" id="SM01315">
    <property type="entry name" value="Spc7_N"/>
    <property type="match status" value="1"/>
</dbReference>
<reference evidence="4" key="2">
    <citation type="submission" date="2023-06" db="EMBL/GenBank/DDBJ databases">
        <authorList>
            <consortium name="Lawrence Berkeley National Laboratory"/>
            <person name="Haridas S."/>
            <person name="Hensen N."/>
            <person name="Bonometti L."/>
            <person name="Westerberg I."/>
            <person name="Brannstrom I.O."/>
            <person name="Guillou S."/>
            <person name="Cros-Aarteil S."/>
            <person name="Calhoun S."/>
            <person name="Kuo A."/>
            <person name="Mondo S."/>
            <person name="Pangilinan J."/>
            <person name="Riley R."/>
            <person name="Labutti K."/>
            <person name="Andreopoulos B."/>
            <person name="Lipzen A."/>
            <person name="Chen C."/>
            <person name="Yanf M."/>
            <person name="Daum C."/>
            <person name="Ng V."/>
            <person name="Clum A."/>
            <person name="Steindorff A."/>
            <person name="Ohm R."/>
            <person name="Martin F."/>
            <person name="Silar P."/>
            <person name="Natvig D."/>
            <person name="Lalanne C."/>
            <person name="Gautier V."/>
            <person name="Ament-Velasquez S.L."/>
            <person name="Kruys A."/>
            <person name="Hutchinson M.I."/>
            <person name="Powell A.J."/>
            <person name="Barry K."/>
            <person name="Miller A.N."/>
            <person name="Grigoriev I.V."/>
            <person name="Debuchy R."/>
            <person name="Gladieux P."/>
            <person name="Thoren M.H."/>
            <person name="Johannesson H."/>
        </authorList>
    </citation>
    <scope>NUCLEOTIDE SEQUENCE</scope>
    <source>
        <strain evidence="4">CBS 955.72</strain>
    </source>
</reference>
<protein>
    <recommendedName>
        <fullName evidence="3">Spc7 kinetochore protein domain-containing protein</fullName>
    </recommendedName>
</protein>
<feature type="region of interest" description="Disordered" evidence="2">
    <location>
        <begin position="1"/>
        <end position="310"/>
    </location>
</feature>
<name>A0AAJ0MJP2_9PEZI</name>
<feature type="compositionally biased region" description="Polar residues" evidence="2">
    <location>
        <begin position="666"/>
        <end position="694"/>
    </location>
</feature>
<evidence type="ECO:0000256" key="1">
    <source>
        <dbReference type="SAM" id="Coils"/>
    </source>
</evidence>
<dbReference type="GO" id="GO:0034501">
    <property type="term" value="P:protein localization to kinetochore"/>
    <property type="evidence" value="ECO:0007669"/>
    <property type="project" value="TreeGrafter"/>
</dbReference>
<sequence>MSSQGEATLPATRRTRKSLSARSPSRKLADKENATVDLGSTMAANRKKSRSKSMGPGGLDVLKSGAGNRRVSLVVPSKPPPRSILKPTIPLLPEIPPHKPKQSSAARSAAGFSNSGSDKLNPFDSNESSGAGTKVALRTEEEQQAAAREREERERAQMEKEIKDRREARRKSLANRRVSFAAEATLHTFHEVEEMQDSTTSTDATRRASSVAAPSSAPRSQDHPSSDASEPPSTPPEEAHKGASESPANQRDLHQKKRRRSSGVASMNYNDGEDDTITSTVYDSDLEHADGVTEIQGEEMTDSGDSDEEDGTMMTVEAEEMTSASVASVRSAFSTESTGNLDENLRLASKRAAANQDDDEEEEVIAGFAGWGRKNPTSENITQNMTLNITESIKETATIDEDQGSDMEMDVDMDITSAVGGILKSKAASLEDEDEDMTMDMSMDVTKALGGIISKTKLQMRRKSMKPGFRQVADDTTSFGDQTMELTTAVGGIKHPRISDVSHLDTDSNEDMSIELTTAVGGLLAGNIPNIPKNSGQKTRRRTVAADDEDVFDGSVMDMTVAVGKILPTEVQYEEEEDQTVGMDMTMAVGGILRPASSPEARSAAKKIMEQEANEPDPSITASVEIISSPRRRTSAIVDENGSPEAIPAQDKGLRRSPVRAVSLTAKPSNLFTSLPTKTTTPRRGATPKTQSPAKTPPAMIGSRSSSPLRQTSPAKTTPHSPLKSKTLFLQNPSTGVSTPRVILTPQGRRFSGIGADRPGLGSPRVAEIFDRRGSLGDVTTDFLPSLTGNTRRAVAFADPRAIEAELDKERQDDEEKENSRRILQREVDGPQDDHEATLNLKEMIEGLSPKKSFLRGRKSLHVGSARGVLGKRPAELDDDEAEELDGVKRLKGHQGSPVKNVRLQSPPTKAETTTGRKTRSGLRSAENADADSVTPSTAASPTKATTPKSHGRFRNVGDDQPTNTADFEFTAPVGDVEIGQDEDGERIHLQDFLNMTSIRFMELTTTKRRHTIAPSAPRDSSASDGKEEISLEKCVVAGACTVPMLELYQHSCRELKKYISEGRRIVREIETETFEENPPLFREYISASPEFKVLMDSQFKNVKSHARLLSKAMWYEWRMKLQDGLKEGLLKIAEGMDSDDRVLEKQQELLSSVLPDMMKHMEALEREHEDLEAAARELADCDPQDLQNTRAELLSMDKDIAEKTRKIAELRSQLEESESGIERLTKQKQQCLDEIKEAEKIREECRGWTSTEISALKASTDELERQHGWAITGISGTTMSMSYKREIELVFDIASFQNAKPKSAQNSRIDLWYIGATRERNPLPSTTEKEFFLQCIRDCVRGLPQATTQLKRLLGIVSGAWDKASTVASQVRFVNLTFPTTAAKTSDTSISVTSSVLLRPLQTRAEVTLHLQSVTGGDGVEVSITPEAKIIYGEQFNVAKMAGFLSDKLSNRVVSGGSADAQGHGKAQAWSDVVLELHRKLLAKGQKAAQK</sequence>
<evidence type="ECO:0000313" key="5">
    <source>
        <dbReference type="Proteomes" id="UP001275084"/>
    </source>
</evidence>
<dbReference type="EMBL" id="JAUIQD010000001">
    <property type="protein sequence ID" value="KAK3362703.1"/>
    <property type="molecule type" value="Genomic_DNA"/>
</dbReference>
<accession>A0AAJ0MJP2</accession>
<gene>
    <name evidence="4" type="ORF">B0T25DRAFT_468116</name>
</gene>
<dbReference type="InterPro" id="IPR013253">
    <property type="entry name" value="Spc7_domain"/>
</dbReference>
<feature type="compositionally biased region" description="Low complexity" evidence="2">
    <location>
        <begin position="935"/>
        <end position="949"/>
    </location>
</feature>
<keyword evidence="5" id="KW-1185">Reference proteome</keyword>
<dbReference type="Pfam" id="PF18210">
    <property type="entry name" value="Knl1_RWD_C"/>
    <property type="match status" value="1"/>
</dbReference>
<dbReference type="SMART" id="SM00787">
    <property type="entry name" value="Spc7"/>
    <property type="match status" value="1"/>
</dbReference>
<reference evidence="4" key="1">
    <citation type="journal article" date="2023" name="Mol. Phylogenet. Evol.">
        <title>Genome-scale phylogeny and comparative genomics of the fungal order Sordariales.</title>
        <authorList>
            <person name="Hensen N."/>
            <person name="Bonometti L."/>
            <person name="Westerberg I."/>
            <person name="Brannstrom I.O."/>
            <person name="Guillou S."/>
            <person name="Cros-Aarteil S."/>
            <person name="Calhoun S."/>
            <person name="Haridas S."/>
            <person name="Kuo A."/>
            <person name="Mondo S."/>
            <person name="Pangilinan J."/>
            <person name="Riley R."/>
            <person name="LaButti K."/>
            <person name="Andreopoulos B."/>
            <person name="Lipzen A."/>
            <person name="Chen C."/>
            <person name="Yan M."/>
            <person name="Daum C."/>
            <person name="Ng V."/>
            <person name="Clum A."/>
            <person name="Steindorff A."/>
            <person name="Ohm R.A."/>
            <person name="Martin F."/>
            <person name="Silar P."/>
            <person name="Natvig D.O."/>
            <person name="Lalanne C."/>
            <person name="Gautier V."/>
            <person name="Ament-Velasquez S.L."/>
            <person name="Kruys A."/>
            <person name="Hutchinson M.I."/>
            <person name="Powell A.J."/>
            <person name="Barry K."/>
            <person name="Miller A.N."/>
            <person name="Grigoriev I.V."/>
            <person name="Debuchy R."/>
            <person name="Gladieux P."/>
            <person name="Hiltunen Thoren M."/>
            <person name="Johannesson H."/>
        </authorList>
    </citation>
    <scope>NUCLEOTIDE SEQUENCE</scope>
    <source>
        <strain evidence="4">CBS 955.72</strain>
    </source>
</reference>
<dbReference type="Pfam" id="PF08317">
    <property type="entry name" value="Spc7"/>
    <property type="match status" value="1"/>
</dbReference>
<feature type="region of interest" description="Disordered" evidence="2">
    <location>
        <begin position="597"/>
        <end position="741"/>
    </location>
</feature>
<evidence type="ECO:0000259" key="3">
    <source>
        <dbReference type="SMART" id="SM00787"/>
    </source>
</evidence>
<feature type="compositionally biased region" description="Polar residues" evidence="2">
    <location>
        <begin position="728"/>
        <end position="738"/>
    </location>
</feature>
<dbReference type="GO" id="GO:0007094">
    <property type="term" value="P:mitotic spindle assembly checkpoint signaling"/>
    <property type="evidence" value="ECO:0007669"/>
    <property type="project" value="TreeGrafter"/>
</dbReference>
<feature type="compositionally biased region" description="Low complexity" evidence="2">
    <location>
        <begin position="197"/>
        <end position="219"/>
    </location>
</feature>
<feature type="domain" description="Spc7 kinetochore protein" evidence="3">
    <location>
        <begin position="976"/>
        <end position="1293"/>
    </location>
</feature>
<feature type="compositionally biased region" description="Acidic residues" evidence="2">
    <location>
        <begin position="296"/>
        <end position="310"/>
    </location>
</feature>
<evidence type="ECO:0000256" key="2">
    <source>
        <dbReference type="SAM" id="MobiDB-lite"/>
    </source>
</evidence>
<dbReference type="GO" id="GO:1990758">
    <property type="term" value="P:mitotic sister chromatid biorientation"/>
    <property type="evidence" value="ECO:0007669"/>
    <property type="project" value="TreeGrafter"/>
</dbReference>
<keyword evidence="1" id="KW-0175">Coiled coil</keyword>
<dbReference type="PANTHER" id="PTHR28260:SF1">
    <property type="entry name" value="SPINDLE POLE BODY COMPONENT SPC105"/>
    <property type="match status" value="1"/>
</dbReference>
<evidence type="ECO:0000313" key="4">
    <source>
        <dbReference type="EMBL" id="KAK3362703.1"/>
    </source>
</evidence>
<dbReference type="PANTHER" id="PTHR28260">
    <property type="entry name" value="SPINDLE POLE BODY COMPONENT SPC105"/>
    <property type="match status" value="1"/>
</dbReference>
<dbReference type="InterPro" id="IPR033338">
    <property type="entry name" value="Spc105/Spc7"/>
</dbReference>